<evidence type="ECO:0000259" key="4">
    <source>
        <dbReference type="PROSITE" id="PS50118"/>
    </source>
</evidence>
<dbReference type="GO" id="GO:0006357">
    <property type="term" value="P:regulation of transcription by RNA polymerase II"/>
    <property type="evidence" value="ECO:0007669"/>
    <property type="project" value="TreeGrafter"/>
</dbReference>
<feature type="compositionally biased region" description="Acidic residues" evidence="3">
    <location>
        <begin position="191"/>
        <end position="228"/>
    </location>
</feature>
<evidence type="ECO:0000313" key="5">
    <source>
        <dbReference type="EMBL" id="KAG0271033.1"/>
    </source>
</evidence>
<accession>A0AAD4D7R1</accession>
<dbReference type="InterPro" id="IPR009071">
    <property type="entry name" value="HMG_box_dom"/>
</dbReference>
<reference evidence="5" key="1">
    <citation type="journal article" date="2020" name="Fungal Divers.">
        <title>Resolving the Mortierellaceae phylogeny through synthesis of multi-gene phylogenetics and phylogenomics.</title>
        <authorList>
            <person name="Vandepol N."/>
            <person name="Liber J."/>
            <person name="Desiro A."/>
            <person name="Na H."/>
            <person name="Kennedy M."/>
            <person name="Barry K."/>
            <person name="Grigoriev I.V."/>
            <person name="Miller A.N."/>
            <person name="O'Donnell K."/>
            <person name="Stajich J.E."/>
            <person name="Bonito G."/>
        </authorList>
    </citation>
    <scope>NUCLEOTIDE SEQUENCE</scope>
    <source>
        <strain evidence="5">NRRL 28262</strain>
    </source>
</reference>
<keyword evidence="1 2" id="KW-0238">DNA-binding</keyword>
<dbReference type="InterPro" id="IPR050342">
    <property type="entry name" value="HMGB"/>
</dbReference>
<dbReference type="AlphaFoldDB" id="A0AAD4D7R1"/>
<dbReference type="PANTHER" id="PTHR48112:SF22">
    <property type="entry name" value="MITOCHONDRIAL TRANSCRIPTION FACTOR A, ISOFORM B"/>
    <property type="match status" value="1"/>
</dbReference>
<evidence type="ECO:0000256" key="1">
    <source>
        <dbReference type="ARBA" id="ARBA00023125"/>
    </source>
</evidence>
<dbReference type="GO" id="GO:0003677">
    <property type="term" value="F:DNA binding"/>
    <property type="evidence" value="ECO:0007669"/>
    <property type="project" value="UniProtKB-UniRule"/>
</dbReference>
<dbReference type="EMBL" id="JAAAIL010001245">
    <property type="protein sequence ID" value="KAG0271033.1"/>
    <property type="molecule type" value="Genomic_DNA"/>
</dbReference>
<feature type="region of interest" description="Disordered" evidence="3">
    <location>
        <begin position="1"/>
        <end position="100"/>
    </location>
</feature>
<gene>
    <name evidence="5" type="ORF">BGZ95_001224</name>
</gene>
<dbReference type="PROSITE" id="PS50118">
    <property type="entry name" value="HMG_BOX_2"/>
    <property type="match status" value="1"/>
</dbReference>
<dbReference type="Gene3D" id="1.10.30.10">
    <property type="entry name" value="High mobility group box domain"/>
    <property type="match status" value="1"/>
</dbReference>
<evidence type="ECO:0000256" key="2">
    <source>
        <dbReference type="PROSITE-ProRule" id="PRU00267"/>
    </source>
</evidence>
<dbReference type="SUPFAM" id="SSF47095">
    <property type="entry name" value="HMG-box"/>
    <property type="match status" value="1"/>
</dbReference>
<feature type="compositionally biased region" description="Polar residues" evidence="3">
    <location>
        <begin position="157"/>
        <end position="177"/>
    </location>
</feature>
<dbReference type="PANTHER" id="PTHR48112">
    <property type="entry name" value="HIGH MOBILITY GROUP PROTEIN DSP1"/>
    <property type="match status" value="1"/>
</dbReference>
<feature type="compositionally biased region" description="Basic and acidic residues" evidence="3">
    <location>
        <begin position="119"/>
        <end position="129"/>
    </location>
</feature>
<dbReference type="InterPro" id="IPR036910">
    <property type="entry name" value="HMG_box_dom_sf"/>
</dbReference>
<feature type="DNA-binding region" description="HMG box" evidence="2">
    <location>
        <begin position="56"/>
        <end position="124"/>
    </location>
</feature>
<dbReference type="GO" id="GO:0005634">
    <property type="term" value="C:nucleus"/>
    <property type="evidence" value="ECO:0007669"/>
    <property type="project" value="UniProtKB-UniRule"/>
</dbReference>
<dbReference type="Proteomes" id="UP001194580">
    <property type="component" value="Unassembled WGS sequence"/>
</dbReference>
<evidence type="ECO:0000256" key="3">
    <source>
        <dbReference type="SAM" id="MobiDB-lite"/>
    </source>
</evidence>
<feature type="compositionally biased region" description="Low complexity" evidence="3">
    <location>
        <begin position="30"/>
        <end position="41"/>
    </location>
</feature>
<keyword evidence="6" id="KW-1185">Reference proteome</keyword>
<feature type="compositionally biased region" description="Basic and acidic residues" evidence="3">
    <location>
        <begin position="73"/>
        <end position="82"/>
    </location>
</feature>
<dbReference type="Pfam" id="PF00505">
    <property type="entry name" value="HMG_box"/>
    <property type="match status" value="1"/>
</dbReference>
<feature type="domain" description="HMG box" evidence="4">
    <location>
        <begin position="56"/>
        <end position="124"/>
    </location>
</feature>
<comment type="caution">
    <text evidence="5">The sequence shown here is derived from an EMBL/GenBank/DDBJ whole genome shotgun (WGS) entry which is preliminary data.</text>
</comment>
<feature type="compositionally biased region" description="Polar residues" evidence="3">
    <location>
        <begin position="1"/>
        <end position="27"/>
    </location>
</feature>
<dbReference type="CDD" id="cd22016">
    <property type="entry name" value="HMG-box_NHP10-like"/>
    <property type="match status" value="1"/>
</dbReference>
<feature type="compositionally biased region" description="Acidic residues" evidence="3">
    <location>
        <begin position="240"/>
        <end position="264"/>
    </location>
</feature>
<name>A0AAD4D7R1_9FUNG</name>
<feature type="compositionally biased region" description="Basic residues" evidence="3">
    <location>
        <begin position="139"/>
        <end position="151"/>
    </location>
</feature>
<organism evidence="5 6">
    <name type="scientific">Linnemannia exigua</name>
    <dbReference type="NCBI Taxonomy" id="604196"/>
    <lineage>
        <taxon>Eukaryota</taxon>
        <taxon>Fungi</taxon>
        <taxon>Fungi incertae sedis</taxon>
        <taxon>Mucoromycota</taxon>
        <taxon>Mortierellomycotina</taxon>
        <taxon>Mortierellomycetes</taxon>
        <taxon>Mortierellales</taxon>
        <taxon>Mortierellaceae</taxon>
        <taxon>Linnemannia</taxon>
    </lineage>
</organism>
<dbReference type="SMART" id="SM00398">
    <property type="entry name" value="HMG"/>
    <property type="match status" value="1"/>
</dbReference>
<keyword evidence="2" id="KW-0539">Nucleus</keyword>
<protein>
    <recommendedName>
        <fullName evidence="4">HMG box domain-containing protein</fullName>
    </recommendedName>
</protein>
<proteinExistence type="predicted"/>
<evidence type="ECO:0000313" key="6">
    <source>
        <dbReference type="Proteomes" id="UP001194580"/>
    </source>
</evidence>
<feature type="region of interest" description="Disordered" evidence="3">
    <location>
        <begin position="119"/>
        <end position="286"/>
    </location>
</feature>
<feature type="compositionally biased region" description="Basic and acidic residues" evidence="3">
    <location>
        <begin position="229"/>
        <end position="239"/>
    </location>
</feature>
<sequence>MGRSKTPPSRGSSVTGSVQHSASSSLGGNLDPSLSAPLSPSGKKAVKKRRKDPLAPKRPSNAFFIFSQQHRQQAREEKKEGNQSELTKFLGQQWKSMPSTEKKIYSELAIQDRQRYLDEMSQYQHEHKLAQGSDDGTSTKKKPGKPGRPPKAKAMMTSGTATTNKATSGTNGHSTIVKSKMDIQAMVRDELEGDDLTSPDEDDVRMDGSEDEHEEDEDDEDEDDELEHDNEHEHEHEQEQEQEQEDEDEDEEDGDSHDEIEEDRESQTNIHRHAVNGGDHAHVNGGYADDVDMVEAHRAHGLTVSA</sequence>